<dbReference type="Proteomes" id="UP000001075">
    <property type="component" value="Unassembled WGS sequence"/>
</dbReference>
<evidence type="ECO:0000313" key="2">
    <source>
        <dbReference type="EMBL" id="EGW03551.1"/>
    </source>
</evidence>
<accession>G3I5T7</accession>
<reference evidence="3" key="1">
    <citation type="journal article" date="2011" name="Nat. Biotechnol.">
        <title>The genomic sequence of the Chinese hamster ovary (CHO)-K1 cell line.</title>
        <authorList>
            <person name="Xu X."/>
            <person name="Nagarajan H."/>
            <person name="Lewis N.E."/>
            <person name="Pan S."/>
            <person name="Cai Z."/>
            <person name="Liu X."/>
            <person name="Chen W."/>
            <person name="Xie M."/>
            <person name="Wang W."/>
            <person name="Hammond S."/>
            <person name="Andersen M.R."/>
            <person name="Neff N."/>
            <person name="Passarelli B."/>
            <person name="Koh W."/>
            <person name="Fan H.C."/>
            <person name="Wang J."/>
            <person name="Gui Y."/>
            <person name="Lee K.H."/>
            <person name="Betenbaugh M.J."/>
            <person name="Quake S.R."/>
            <person name="Famili I."/>
            <person name="Palsson B.O."/>
            <person name="Wang J."/>
        </authorList>
    </citation>
    <scope>NUCLEOTIDE SEQUENCE [LARGE SCALE GENOMIC DNA]</scope>
    <source>
        <strain evidence="3">CHO K1 cell line</strain>
    </source>
</reference>
<organism evidence="2 3">
    <name type="scientific">Cricetulus griseus</name>
    <name type="common">Chinese hamster</name>
    <name type="synonym">Cricetulus barabensis griseus</name>
    <dbReference type="NCBI Taxonomy" id="10029"/>
    <lineage>
        <taxon>Eukaryota</taxon>
        <taxon>Metazoa</taxon>
        <taxon>Chordata</taxon>
        <taxon>Craniata</taxon>
        <taxon>Vertebrata</taxon>
        <taxon>Euteleostomi</taxon>
        <taxon>Mammalia</taxon>
        <taxon>Eutheria</taxon>
        <taxon>Euarchontoglires</taxon>
        <taxon>Glires</taxon>
        <taxon>Rodentia</taxon>
        <taxon>Myomorpha</taxon>
        <taxon>Muroidea</taxon>
        <taxon>Cricetidae</taxon>
        <taxon>Cricetinae</taxon>
        <taxon>Cricetulus</taxon>
    </lineage>
</organism>
<feature type="region of interest" description="Disordered" evidence="1">
    <location>
        <begin position="16"/>
        <end position="49"/>
    </location>
</feature>
<protein>
    <submittedName>
        <fullName evidence="2">Uncharacterized protein</fullName>
    </submittedName>
</protein>
<dbReference type="AlphaFoldDB" id="G3I5T7"/>
<gene>
    <name evidence="2" type="ORF">I79_018844</name>
</gene>
<dbReference type="EMBL" id="JH001320">
    <property type="protein sequence ID" value="EGW03551.1"/>
    <property type="molecule type" value="Genomic_DNA"/>
</dbReference>
<evidence type="ECO:0000256" key="1">
    <source>
        <dbReference type="SAM" id="MobiDB-lite"/>
    </source>
</evidence>
<feature type="compositionally biased region" description="Low complexity" evidence="1">
    <location>
        <begin position="40"/>
        <end position="49"/>
    </location>
</feature>
<name>G3I5T7_CRIGR</name>
<sequence length="101" mass="10339">MCAVLPAPAASIFKHGGRRSLQGRQVPWQPAQGRQGAGALGSPHSCSSSSLCSTSALASALSTLRLLASPALGTLLGKAGNRGVCQKALLRLRNHENRPGV</sequence>
<proteinExistence type="predicted"/>
<dbReference type="InParanoid" id="G3I5T7"/>
<evidence type="ECO:0000313" key="3">
    <source>
        <dbReference type="Proteomes" id="UP000001075"/>
    </source>
</evidence>